<sequence length="608" mass="69253">MLDAVVGSSDSVTLHRLTLRGKKWKYRGEGNANLVIALPSDRLIIRMRKREKGAPVTAEEELAELKKMWREVVFCCKMMIPLLGRAYIQPPVPAYMDKSEIKELEEALVSQRPASRHHKGIKFSHVTIYPDYAFLPIFLSERNQAVTYPKLISENLHDNMAKPRSEYSRSTSFHDPVFDENKEAVKTLLKISSLYTLHFDSPNCDNLDFVENTNDSSQISSRSISINSRGGGSNASSIIHNTMKQDYSSSLDYPSPLSTFVKQGSRRIYCSQFSSKRSMDFSTYCVEVKPKQGWIPMIDRRFTKCAFCLNQYLKVFNGSVKMHSNYCPLDLFSGNRSRMKSAVKALLITPQNNLKIFKDGQLIYGDETKTDIIEILKSWLDSPVDFIEQDVDSHRLKEKFSCLIIDALTRDLTMNENCPKVIEDEDPTESKENIPERIPPNLIAAVKELLPKEACDWSAKDLPSNCILKRILDVQKLEKYGADAIYDIYRRSYENESDDYAYVRSIPAPTESRSSSKSFSFNPVQRYLLATTAKDCSILISFQRLHEPSKERIPSCHLLRDLDNEPHVFNVGVSDLDPKPVSCIEKHKKRDCDVISACLKLLSVSANS</sequence>
<evidence type="ECO:0000256" key="1">
    <source>
        <dbReference type="ARBA" id="ARBA00007229"/>
    </source>
</evidence>
<evidence type="ECO:0000256" key="2">
    <source>
        <dbReference type="ARBA" id="ARBA00012023"/>
    </source>
</evidence>
<keyword evidence="9" id="KW-1185">Reference proteome</keyword>
<dbReference type="OrthoDB" id="272370at2759"/>
<name>A0A9P0A404_BEMTA</name>
<dbReference type="AlphaFoldDB" id="A0A9P0A404"/>
<dbReference type="KEGG" id="btab:109029862"/>
<dbReference type="Gene3D" id="3.30.200.110">
    <property type="entry name" value="Inositol-pentakisphosphate 2-kinase, N-lobe"/>
    <property type="match status" value="1"/>
</dbReference>
<dbReference type="EMBL" id="OU963871">
    <property type="protein sequence ID" value="CAH0383686.1"/>
    <property type="molecule type" value="Genomic_DNA"/>
</dbReference>
<evidence type="ECO:0000256" key="5">
    <source>
        <dbReference type="ARBA" id="ARBA00022777"/>
    </source>
</evidence>
<evidence type="ECO:0000256" key="7">
    <source>
        <dbReference type="RuleBase" id="RU364126"/>
    </source>
</evidence>
<dbReference type="PANTHER" id="PTHR14456">
    <property type="entry name" value="INOSITOL POLYPHOSPHATE KINASE 1"/>
    <property type="match status" value="1"/>
</dbReference>
<dbReference type="GO" id="GO:0032958">
    <property type="term" value="P:inositol phosphate biosynthetic process"/>
    <property type="evidence" value="ECO:0007669"/>
    <property type="project" value="TreeGrafter"/>
</dbReference>
<dbReference type="Proteomes" id="UP001152759">
    <property type="component" value="Chromosome 10"/>
</dbReference>
<reference evidence="8" key="1">
    <citation type="submission" date="2021-12" db="EMBL/GenBank/DDBJ databases">
        <authorList>
            <person name="King R."/>
        </authorList>
    </citation>
    <scope>NUCLEOTIDE SEQUENCE</scope>
</reference>
<dbReference type="Pfam" id="PF06090">
    <property type="entry name" value="Ins_P5_2-kin"/>
    <property type="match status" value="1"/>
</dbReference>
<organism evidence="8 9">
    <name type="scientific">Bemisia tabaci</name>
    <name type="common">Sweetpotato whitefly</name>
    <name type="synonym">Aleurodes tabaci</name>
    <dbReference type="NCBI Taxonomy" id="7038"/>
    <lineage>
        <taxon>Eukaryota</taxon>
        <taxon>Metazoa</taxon>
        <taxon>Ecdysozoa</taxon>
        <taxon>Arthropoda</taxon>
        <taxon>Hexapoda</taxon>
        <taxon>Insecta</taxon>
        <taxon>Pterygota</taxon>
        <taxon>Neoptera</taxon>
        <taxon>Paraneoptera</taxon>
        <taxon>Hemiptera</taxon>
        <taxon>Sternorrhyncha</taxon>
        <taxon>Aleyrodoidea</taxon>
        <taxon>Aleyrodidae</taxon>
        <taxon>Aleyrodinae</taxon>
        <taxon>Bemisia</taxon>
    </lineage>
</organism>
<gene>
    <name evidence="8" type="ORF">BEMITA_LOCUS3111</name>
</gene>
<comment type="function">
    <text evidence="7">Phosphorylates Ins(1,3,4,5,6)P5 at position 2 to form Ins(1,2,3,4,5,6)P6 (InsP6 or phytate).</text>
</comment>
<evidence type="ECO:0000256" key="3">
    <source>
        <dbReference type="ARBA" id="ARBA00022679"/>
    </source>
</evidence>
<evidence type="ECO:0000256" key="6">
    <source>
        <dbReference type="ARBA" id="ARBA00022840"/>
    </source>
</evidence>
<dbReference type="EC" id="2.7.1.158" evidence="2 7"/>
<dbReference type="InterPro" id="IPR043001">
    <property type="entry name" value="IP5_2-K_N_lobe"/>
</dbReference>
<dbReference type="InterPro" id="IPR009286">
    <property type="entry name" value="Ins_P5_2-kin"/>
</dbReference>
<dbReference type="PANTHER" id="PTHR14456:SF2">
    <property type="entry name" value="INOSITOL-PENTAKISPHOSPHATE 2-KINASE"/>
    <property type="match status" value="1"/>
</dbReference>
<comment type="catalytic activity">
    <reaction evidence="7">
        <text>1D-myo-inositol 1,3,4,5,6-pentakisphosphate + ATP = 1D-myo-inositol hexakisphosphate + ADP + H(+)</text>
        <dbReference type="Rhea" id="RHEA:20313"/>
        <dbReference type="ChEBI" id="CHEBI:15378"/>
        <dbReference type="ChEBI" id="CHEBI:30616"/>
        <dbReference type="ChEBI" id="CHEBI:57733"/>
        <dbReference type="ChEBI" id="CHEBI:58130"/>
        <dbReference type="ChEBI" id="CHEBI:456216"/>
        <dbReference type="EC" id="2.7.1.158"/>
    </reaction>
</comment>
<dbReference type="GO" id="GO:0005634">
    <property type="term" value="C:nucleus"/>
    <property type="evidence" value="ECO:0007669"/>
    <property type="project" value="TreeGrafter"/>
</dbReference>
<keyword evidence="3 7" id="KW-0808">Transferase</keyword>
<keyword evidence="5 7" id="KW-0418">Kinase</keyword>
<evidence type="ECO:0000313" key="8">
    <source>
        <dbReference type="EMBL" id="CAH0383686.1"/>
    </source>
</evidence>
<dbReference type="GO" id="GO:0005524">
    <property type="term" value="F:ATP binding"/>
    <property type="evidence" value="ECO:0007669"/>
    <property type="project" value="UniProtKB-KW"/>
</dbReference>
<evidence type="ECO:0000256" key="4">
    <source>
        <dbReference type="ARBA" id="ARBA00022741"/>
    </source>
</evidence>
<keyword evidence="4 7" id="KW-0547">Nucleotide-binding</keyword>
<dbReference type="GO" id="GO:0035299">
    <property type="term" value="F:inositol-1,3,4,5,6-pentakisphosphate 2-kinase activity"/>
    <property type="evidence" value="ECO:0007669"/>
    <property type="project" value="UniProtKB-EC"/>
</dbReference>
<proteinExistence type="inferred from homology"/>
<comment type="similarity">
    <text evidence="1">Belongs to the IPK1 type 2 family.</text>
</comment>
<keyword evidence="6 7" id="KW-0067">ATP-binding</keyword>
<accession>A0A9P0A404</accession>
<evidence type="ECO:0000313" key="9">
    <source>
        <dbReference type="Proteomes" id="UP001152759"/>
    </source>
</evidence>
<protein>
    <recommendedName>
        <fullName evidence="2 7">Inositol-pentakisphosphate 2-kinase</fullName>
        <ecNumber evidence="2 7">2.7.1.158</ecNumber>
    </recommendedName>
</protein>
<comment type="domain">
    <text evidence="7">The EXKPK motif is conserved in inositol-pentakisphosphate 2-kinases of both family 1 and 2.</text>
</comment>